<dbReference type="GO" id="GO:0006260">
    <property type="term" value="P:DNA replication"/>
    <property type="evidence" value="ECO:0007669"/>
    <property type="project" value="TreeGrafter"/>
</dbReference>
<dbReference type="GO" id="GO:0000785">
    <property type="term" value="C:chromatin"/>
    <property type="evidence" value="ECO:0007669"/>
    <property type="project" value="TreeGrafter"/>
</dbReference>
<gene>
    <name evidence="3 4" type="primary">LOC102382093</name>
</gene>
<dbReference type="eggNOG" id="ENOG502RN3C">
    <property type="taxonomic scope" value="Eukaryota"/>
</dbReference>
<dbReference type="InterPro" id="IPR043504">
    <property type="entry name" value="Peptidase_S1_PA_chymotrypsin"/>
</dbReference>
<dbReference type="PANTHER" id="PTHR14389:SF3">
    <property type="entry name" value="PROTEIN FAM111A-LIKE"/>
    <property type="match status" value="1"/>
</dbReference>
<dbReference type="PANTHER" id="PTHR14389">
    <property type="entry name" value="SI:CH1073-475A24.1"/>
    <property type="match status" value="1"/>
</dbReference>
<feature type="region of interest" description="Disordered" evidence="1">
    <location>
        <begin position="614"/>
        <end position="644"/>
    </location>
</feature>
<accession>A0A1U8DS27</accession>
<organism evidence="2 4">
    <name type="scientific">Alligator sinensis</name>
    <name type="common">Chinese alligator</name>
    <dbReference type="NCBI Taxonomy" id="38654"/>
    <lineage>
        <taxon>Eukaryota</taxon>
        <taxon>Metazoa</taxon>
        <taxon>Chordata</taxon>
        <taxon>Craniata</taxon>
        <taxon>Vertebrata</taxon>
        <taxon>Euteleostomi</taxon>
        <taxon>Archelosauria</taxon>
        <taxon>Archosauria</taxon>
        <taxon>Crocodylia</taxon>
        <taxon>Alligatoridae</taxon>
        <taxon>Alligatorinae</taxon>
        <taxon>Alligator</taxon>
    </lineage>
</organism>
<dbReference type="RefSeq" id="XP_014380065.1">
    <property type="nucleotide sequence ID" value="XM_014524579.2"/>
</dbReference>
<dbReference type="AlphaFoldDB" id="A0A1U8DS27"/>
<feature type="compositionally biased region" description="Polar residues" evidence="1">
    <location>
        <begin position="282"/>
        <end position="293"/>
    </location>
</feature>
<dbReference type="GO" id="GO:0005634">
    <property type="term" value="C:nucleus"/>
    <property type="evidence" value="ECO:0007669"/>
    <property type="project" value="TreeGrafter"/>
</dbReference>
<dbReference type="Proteomes" id="UP000189705">
    <property type="component" value="Unplaced"/>
</dbReference>
<feature type="region of interest" description="Disordered" evidence="1">
    <location>
        <begin position="274"/>
        <end position="299"/>
    </location>
</feature>
<evidence type="ECO:0000313" key="4">
    <source>
        <dbReference type="RefSeq" id="XP_014380065.1"/>
    </source>
</evidence>
<dbReference type="Gene3D" id="2.40.10.10">
    <property type="entry name" value="Trypsin-like serine proteases"/>
    <property type="match status" value="1"/>
</dbReference>
<dbReference type="RefSeq" id="XP_014380064.1">
    <property type="nucleotide sequence ID" value="XM_014524578.2"/>
</dbReference>
<feature type="region of interest" description="Disordered" evidence="1">
    <location>
        <begin position="1"/>
        <end position="61"/>
    </location>
</feature>
<dbReference type="GeneID" id="102382093"/>
<name>A0A1U8DS27_ALLSI</name>
<keyword evidence="2" id="KW-1185">Reference proteome</keyword>
<feature type="compositionally biased region" description="Low complexity" evidence="1">
    <location>
        <begin position="12"/>
        <end position="25"/>
    </location>
</feature>
<evidence type="ECO:0000313" key="2">
    <source>
        <dbReference type="Proteomes" id="UP000189705"/>
    </source>
</evidence>
<proteinExistence type="predicted"/>
<evidence type="ECO:0000256" key="1">
    <source>
        <dbReference type="SAM" id="MobiDB-lite"/>
    </source>
</evidence>
<reference evidence="3 4" key="1">
    <citation type="submission" date="2025-04" db="UniProtKB">
        <authorList>
            <consortium name="RefSeq"/>
        </authorList>
    </citation>
    <scope>IDENTIFICATION</scope>
</reference>
<dbReference type="SUPFAM" id="SSF50494">
    <property type="entry name" value="Trypsin-like serine proteases"/>
    <property type="match status" value="1"/>
</dbReference>
<sequence length="644" mass="72764">MSGLDKPHSPRTPSTSSNKGSKTSTEPTDPENLSSALLSLKTERPSSPSTENQNCNGIRTPKLHTQGLVRFTIDAKGVKHVIEGEADESISRAMRKWEDNSGLMLTKKNKDIWLLGQDMIEGFVNLGMPLKCLPQESEPHFTVNYYKVTGNQQDGQQGYRQYDSTGTECVIFYIKSCGRQGGNAGTQPRKILLCQNIVKSRANVCIFAPKGETIKEALCEDGRFLPILKEGQWKLVDDNNVVSLNNYYVDRIANKIYTVEFCNNVCNITTGPSRSEELATASPGQHDQASHSVKQSELDPKLKEQKKWIEYFFEKEVEERTMKRKKKVTLKTVLELHRKQFSKTTKNSTPVRVHKLLAERSASVGYIKWNYHGMASSGTCFALHEGYILTCYHIFSEQLGQGFEQYWAELSQFVRIKFSYEDQQIKDDWFFVEPCLEMVENTLDYVVVKLKKENAEFPGGLAQHYSPPPPFGLIYIIGHPDGKEKSTDGCSIITPLERGWRCIERLQEKRKEDCSPTTCGPYHDSCIHIFTPRSFQEVVSDKNKVTYDTSFFFGSSGSPVFSASGQLIAMHAGGYVYNYHAQEHSIIEWGYSMEAIFKDLENKVPGWFESREFMRGSEGPTGGNEADVRKLPADVIMESDSGSE</sequence>
<dbReference type="InterPro" id="IPR009003">
    <property type="entry name" value="Peptidase_S1_PA"/>
</dbReference>
<feature type="compositionally biased region" description="Polar residues" evidence="1">
    <location>
        <begin position="45"/>
        <end position="57"/>
    </location>
</feature>
<dbReference type="Pfam" id="PF13365">
    <property type="entry name" value="Trypsin_2"/>
    <property type="match status" value="1"/>
</dbReference>
<evidence type="ECO:0000313" key="3">
    <source>
        <dbReference type="RefSeq" id="XP_014380064.1"/>
    </source>
</evidence>
<protein>
    <submittedName>
        <fullName evidence="3 4">Protein FAM111A</fullName>
    </submittedName>
</protein>
<dbReference type="KEGG" id="asn:102382093"/>